<gene>
    <name evidence="1" type="ORF">CBI30_03915</name>
</gene>
<keyword evidence="2" id="KW-1185">Reference proteome</keyword>
<evidence type="ECO:0000313" key="1">
    <source>
        <dbReference type="EMBL" id="OWS71989.1"/>
    </source>
</evidence>
<dbReference type="Proteomes" id="UP000198104">
    <property type="component" value="Unassembled WGS sequence"/>
</dbReference>
<dbReference type="AlphaFoldDB" id="A0A254PZL1"/>
<sequence>MNKDVIKVFIGYDPVESIAWHAMTSSIYEKSTRPVAIIPVNIRNLKGIFTRDRDPKQSNEFSITRFLVPYLCGYEGFAIFFDCDMLLRVDIAEIFDVLDQQPKKALYVVKHTYEPRNDIKYLNTVQYKYPRKNWSSVVLWDCGHKKNHILTSDFVNHASPMDLHRFTWLDDDEIGELDVRWNWLVGEYDSPPNDVKNIHWTVGGPYFDEYKNSDFSDEWFSQKDRFNFCQQRPKS</sequence>
<dbReference type="PANTHER" id="PTHR35105">
    <property type="entry name" value="EXPRESSED PROTEIN"/>
    <property type="match status" value="1"/>
</dbReference>
<dbReference type="PANTHER" id="PTHR35105:SF2">
    <property type="entry name" value="PROTEIN CDI"/>
    <property type="match status" value="1"/>
</dbReference>
<evidence type="ECO:0000313" key="2">
    <source>
        <dbReference type="Proteomes" id="UP000198104"/>
    </source>
</evidence>
<dbReference type="SUPFAM" id="SSF53448">
    <property type="entry name" value="Nucleotide-diphospho-sugar transferases"/>
    <property type="match status" value="1"/>
</dbReference>
<dbReference type="EMBL" id="NGUO01000006">
    <property type="protein sequence ID" value="OWS71989.1"/>
    <property type="molecule type" value="Genomic_DNA"/>
</dbReference>
<dbReference type="InterPro" id="IPR029044">
    <property type="entry name" value="Nucleotide-diphossugar_trans"/>
</dbReference>
<dbReference type="RefSeq" id="WP_088527024.1">
    <property type="nucleotide sequence ID" value="NZ_NGUO01000006.1"/>
</dbReference>
<name>A0A254PZL1_9BURK</name>
<dbReference type="Gene3D" id="3.90.550.10">
    <property type="entry name" value="Spore Coat Polysaccharide Biosynthesis Protein SpsA, Chain A"/>
    <property type="match status" value="1"/>
</dbReference>
<protein>
    <recommendedName>
        <fullName evidence="3">Glycosyltransferase</fullName>
    </recommendedName>
</protein>
<dbReference type="OrthoDB" id="583646at2"/>
<accession>A0A254PZL1</accession>
<reference evidence="1 2" key="1">
    <citation type="submission" date="2017-05" db="EMBL/GenBank/DDBJ databases">
        <title>Polynucleobacter sp. MWH-K35W1 isolated from the permanently anoxic monimolimnion of a meromictic lake.</title>
        <authorList>
            <person name="Hahn M.W."/>
        </authorList>
    </citation>
    <scope>NUCLEOTIDE SEQUENCE [LARGE SCALE GENOMIC DNA]</scope>
    <source>
        <strain evidence="1 2">MWH-K35W1</strain>
    </source>
</reference>
<comment type="caution">
    <text evidence="1">The sequence shown here is derived from an EMBL/GenBank/DDBJ whole genome shotgun (WGS) entry which is preliminary data.</text>
</comment>
<evidence type="ECO:0008006" key="3">
    <source>
        <dbReference type="Google" id="ProtNLM"/>
    </source>
</evidence>
<organism evidence="1 2">
    <name type="scientific">Polynucleobacter aenigmaticus</name>
    <dbReference type="NCBI Taxonomy" id="1743164"/>
    <lineage>
        <taxon>Bacteria</taxon>
        <taxon>Pseudomonadati</taxon>
        <taxon>Pseudomonadota</taxon>
        <taxon>Betaproteobacteria</taxon>
        <taxon>Burkholderiales</taxon>
        <taxon>Burkholderiaceae</taxon>
        <taxon>Polynucleobacter</taxon>
    </lineage>
</organism>
<proteinExistence type="predicted"/>